<feature type="compositionally biased region" description="Low complexity" evidence="1">
    <location>
        <begin position="81"/>
        <end position="106"/>
    </location>
</feature>
<proteinExistence type="predicted"/>
<dbReference type="Gene3D" id="2.60.120.260">
    <property type="entry name" value="Galactose-binding domain-like"/>
    <property type="match status" value="1"/>
</dbReference>
<gene>
    <name evidence="3" type="ORF">FIESC28_08121</name>
</gene>
<dbReference type="EMBL" id="QKXC01000180">
    <property type="protein sequence ID" value="RBR13493.1"/>
    <property type="molecule type" value="Genomic_DNA"/>
</dbReference>
<evidence type="ECO:0008006" key="5">
    <source>
        <dbReference type="Google" id="ProtNLM"/>
    </source>
</evidence>
<accession>A0A366R8L9</accession>
<sequence length="329" mass="34721">MKLNLSGLPLLALCQLAAASPCKPPSSSLTTGLTTADAITEHSTTAESIPIFETNLPSSIATTAQTGTTESVATLETDTVSESATSLEASTASESETLLTESITSTWGASSSQAAPTSERTVSSQATSASETEVDSTTTEMVATPESTTTSDMPIISTTSAEPTTTTSSIPQEPNNVLQNPSFEEATISPWTKVARVGTWGLSTSESRTGAQSVLFSFQDPSAFNAYIRQQIDTSLLQANKMYEFTVYTLATVEASCATRIISCHTGIQNMVGSKLGSSANPGTWQPLKVECTWSQAELDAGAYIRIFLYGSCVKMDWFIDDATFVEAV</sequence>
<comment type="caution">
    <text evidence="3">The sequence shown here is derived from an EMBL/GenBank/DDBJ whole genome shotgun (WGS) entry which is preliminary data.</text>
</comment>
<organism evidence="3 4">
    <name type="scientific">Fusarium coffeatum</name>
    <dbReference type="NCBI Taxonomy" id="231269"/>
    <lineage>
        <taxon>Eukaryota</taxon>
        <taxon>Fungi</taxon>
        <taxon>Dikarya</taxon>
        <taxon>Ascomycota</taxon>
        <taxon>Pezizomycotina</taxon>
        <taxon>Sordariomycetes</taxon>
        <taxon>Hypocreomycetidae</taxon>
        <taxon>Hypocreales</taxon>
        <taxon>Nectriaceae</taxon>
        <taxon>Fusarium</taxon>
        <taxon>Fusarium incarnatum-equiseti species complex</taxon>
    </lineage>
</organism>
<protein>
    <recommendedName>
        <fullName evidence="5">CBM-cenC domain-containing protein</fullName>
    </recommendedName>
</protein>
<feature type="chain" id="PRO_5016885550" description="CBM-cenC domain-containing protein" evidence="2">
    <location>
        <begin position="20"/>
        <end position="329"/>
    </location>
</feature>
<keyword evidence="4" id="KW-1185">Reference proteome</keyword>
<dbReference type="RefSeq" id="XP_031013651.1">
    <property type="nucleotide sequence ID" value="XM_031162260.1"/>
</dbReference>
<feature type="compositionally biased region" description="Polar residues" evidence="1">
    <location>
        <begin position="107"/>
        <end position="152"/>
    </location>
</feature>
<evidence type="ECO:0000256" key="2">
    <source>
        <dbReference type="SAM" id="SignalP"/>
    </source>
</evidence>
<evidence type="ECO:0000313" key="3">
    <source>
        <dbReference type="EMBL" id="RBR13493.1"/>
    </source>
</evidence>
<dbReference type="GeneID" id="41997556"/>
<reference evidence="3 4" key="1">
    <citation type="submission" date="2018-06" db="EMBL/GenBank/DDBJ databases">
        <title>Fusarium incarnatum-equiseti species complex species 28.</title>
        <authorList>
            <person name="Gardiner D.M."/>
        </authorList>
    </citation>
    <scope>NUCLEOTIDE SEQUENCE [LARGE SCALE GENOMIC DNA]</scope>
    <source>
        <strain evidence="3 4">FIESC_28</strain>
    </source>
</reference>
<evidence type="ECO:0000313" key="4">
    <source>
        <dbReference type="Proteomes" id="UP000253153"/>
    </source>
</evidence>
<dbReference type="OrthoDB" id="5102593at2759"/>
<evidence type="ECO:0000256" key="1">
    <source>
        <dbReference type="SAM" id="MobiDB-lite"/>
    </source>
</evidence>
<dbReference type="AlphaFoldDB" id="A0A366R8L9"/>
<dbReference type="Proteomes" id="UP000253153">
    <property type="component" value="Unassembled WGS sequence"/>
</dbReference>
<feature type="region of interest" description="Disordered" evidence="1">
    <location>
        <begin position="78"/>
        <end position="177"/>
    </location>
</feature>
<feature type="signal peptide" evidence="2">
    <location>
        <begin position="1"/>
        <end position="19"/>
    </location>
</feature>
<name>A0A366R8L9_9HYPO</name>
<keyword evidence="2" id="KW-0732">Signal</keyword>
<feature type="compositionally biased region" description="Low complexity" evidence="1">
    <location>
        <begin position="154"/>
        <end position="171"/>
    </location>
</feature>